<dbReference type="EMBL" id="WJNA01000005">
    <property type="protein sequence ID" value="MRH08514.1"/>
    <property type="molecule type" value="Genomic_DNA"/>
</dbReference>
<evidence type="ECO:0000313" key="2">
    <source>
        <dbReference type="EMBL" id="MRH08514.1"/>
    </source>
</evidence>
<dbReference type="Proteomes" id="UP000472879">
    <property type="component" value="Unassembled WGS sequence"/>
</dbReference>
<evidence type="ECO:0000313" key="1">
    <source>
        <dbReference type="EMBL" id="MRH08464.1"/>
    </source>
</evidence>
<reference evidence="2 3" key="1">
    <citation type="submission" date="2019-11" db="EMBL/GenBank/DDBJ databases">
        <title>Draft genome sequence of 12 host-associated Lactobacillus reuteri rodent strains.</title>
        <authorList>
            <person name="Zhang S."/>
            <person name="Ozcam M."/>
            <person name="Van Pijkeren J.P."/>
        </authorList>
    </citation>
    <scope>NUCLEOTIDE SEQUENCE [LARGE SCALE GENOMIC DNA]</scope>
    <source>
        <strain evidence="2 3">Lr4020</strain>
    </source>
</reference>
<dbReference type="EMBL" id="WJNA01000005">
    <property type="protein sequence ID" value="MRH08464.1"/>
    <property type="molecule type" value="Genomic_DNA"/>
</dbReference>
<sequence length="107" mass="12286">MDSKTIQKLNKLEDTIEQAKLESLGTKGLVSLLDDTLEKIYCDEDLEEENFSQLSESQILSLAYGLHAEHQKLHAISLALFRSTERLYEGLKQKKIISEKIRSFDNE</sequence>
<protein>
    <submittedName>
        <fullName evidence="2">Uncharacterized protein</fullName>
    </submittedName>
</protein>
<name>A0A6L5P220_LIMRT</name>
<dbReference type="AlphaFoldDB" id="A0A6L5P220"/>
<proteinExistence type="predicted"/>
<evidence type="ECO:0000313" key="3">
    <source>
        <dbReference type="Proteomes" id="UP000472879"/>
    </source>
</evidence>
<dbReference type="RefSeq" id="WP_153704665.1">
    <property type="nucleotide sequence ID" value="NZ_WJNA01000005.1"/>
</dbReference>
<organism evidence="2 3">
    <name type="scientific">Limosilactobacillus reuteri</name>
    <name type="common">Lactobacillus reuteri</name>
    <dbReference type="NCBI Taxonomy" id="1598"/>
    <lineage>
        <taxon>Bacteria</taxon>
        <taxon>Bacillati</taxon>
        <taxon>Bacillota</taxon>
        <taxon>Bacilli</taxon>
        <taxon>Lactobacillales</taxon>
        <taxon>Lactobacillaceae</taxon>
        <taxon>Limosilactobacillus</taxon>
    </lineage>
</organism>
<gene>
    <name evidence="1" type="ORF">GIX81_03195</name>
    <name evidence="2" type="ORF">GIX81_03445</name>
</gene>
<comment type="caution">
    <text evidence="2">The sequence shown here is derived from an EMBL/GenBank/DDBJ whole genome shotgun (WGS) entry which is preliminary data.</text>
</comment>
<accession>A0A6L5P220</accession>